<dbReference type="EMBL" id="JRES01001431">
    <property type="protein sequence ID" value="KNC22961.1"/>
    <property type="molecule type" value="Genomic_DNA"/>
</dbReference>
<dbReference type="Proteomes" id="UP000037069">
    <property type="component" value="Unassembled WGS sequence"/>
</dbReference>
<keyword evidence="2" id="KW-1185">Reference proteome</keyword>
<evidence type="ECO:0000313" key="2">
    <source>
        <dbReference type="Proteomes" id="UP000037069"/>
    </source>
</evidence>
<sequence length="159" mass="17383">MPVNRTIQKRSNDLKRLTEAVCSLIHSSPDDETVSSESLRKTLAKIFQRLRAVFCMTGVAGGVRDFLTSTSFIAAAEPLSTISVVASDDMVAVSQFKFEFVAAGGVGVGGDVVKVFSFCCSCIKLIAMARKKYLASIHRQLLDLKVYKRFIELLIIASN</sequence>
<name>A0A0L0BSH3_LUCCU</name>
<organism evidence="1 2">
    <name type="scientific">Lucilia cuprina</name>
    <name type="common">Green bottle fly</name>
    <name type="synonym">Australian sheep blowfly</name>
    <dbReference type="NCBI Taxonomy" id="7375"/>
    <lineage>
        <taxon>Eukaryota</taxon>
        <taxon>Metazoa</taxon>
        <taxon>Ecdysozoa</taxon>
        <taxon>Arthropoda</taxon>
        <taxon>Hexapoda</taxon>
        <taxon>Insecta</taxon>
        <taxon>Pterygota</taxon>
        <taxon>Neoptera</taxon>
        <taxon>Endopterygota</taxon>
        <taxon>Diptera</taxon>
        <taxon>Brachycera</taxon>
        <taxon>Muscomorpha</taxon>
        <taxon>Oestroidea</taxon>
        <taxon>Calliphoridae</taxon>
        <taxon>Luciliinae</taxon>
        <taxon>Lucilia</taxon>
    </lineage>
</organism>
<reference evidence="1 2" key="1">
    <citation type="journal article" date="2015" name="Nat. Commun.">
        <title>Lucilia cuprina genome unlocks parasitic fly biology to underpin future interventions.</title>
        <authorList>
            <person name="Anstead C.A."/>
            <person name="Korhonen P.K."/>
            <person name="Young N.D."/>
            <person name="Hall R.S."/>
            <person name="Jex A.R."/>
            <person name="Murali S.C."/>
            <person name="Hughes D.S."/>
            <person name="Lee S.F."/>
            <person name="Perry T."/>
            <person name="Stroehlein A.J."/>
            <person name="Ansell B.R."/>
            <person name="Breugelmans B."/>
            <person name="Hofmann A."/>
            <person name="Qu J."/>
            <person name="Dugan S."/>
            <person name="Lee S.L."/>
            <person name="Chao H."/>
            <person name="Dinh H."/>
            <person name="Han Y."/>
            <person name="Doddapaneni H.V."/>
            <person name="Worley K.C."/>
            <person name="Muzny D.M."/>
            <person name="Ioannidis P."/>
            <person name="Waterhouse R.M."/>
            <person name="Zdobnov E.M."/>
            <person name="James P.J."/>
            <person name="Bagnall N.H."/>
            <person name="Kotze A.C."/>
            <person name="Gibbs R.A."/>
            <person name="Richards S."/>
            <person name="Batterham P."/>
            <person name="Gasser R.B."/>
        </authorList>
    </citation>
    <scope>NUCLEOTIDE SEQUENCE [LARGE SCALE GENOMIC DNA]</scope>
    <source>
        <strain evidence="1 2">LS</strain>
        <tissue evidence="1">Full body</tissue>
    </source>
</reference>
<gene>
    <name evidence="1" type="ORF">FF38_13752</name>
</gene>
<protein>
    <submittedName>
        <fullName evidence="1">Uncharacterized protein</fullName>
    </submittedName>
</protein>
<comment type="caution">
    <text evidence="1">The sequence shown here is derived from an EMBL/GenBank/DDBJ whole genome shotgun (WGS) entry which is preliminary data.</text>
</comment>
<dbReference type="AlphaFoldDB" id="A0A0L0BSH3"/>
<accession>A0A0L0BSH3</accession>
<proteinExistence type="predicted"/>
<evidence type="ECO:0000313" key="1">
    <source>
        <dbReference type="EMBL" id="KNC22961.1"/>
    </source>
</evidence>